<accession>A0A9P9G9W2</accession>
<feature type="region of interest" description="Disordered" evidence="1">
    <location>
        <begin position="1"/>
        <end position="35"/>
    </location>
</feature>
<dbReference type="PANTHER" id="PTHR35910:SF1">
    <property type="entry name" value="2EXR DOMAIN-CONTAINING PROTEIN"/>
    <property type="match status" value="1"/>
</dbReference>
<dbReference type="Pfam" id="PF20150">
    <property type="entry name" value="2EXR"/>
    <property type="match status" value="1"/>
</dbReference>
<gene>
    <name evidence="3" type="ORF">BKA55DRAFT_544195</name>
</gene>
<dbReference type="EMBL" id="JAGMUX010000017">
    <property type="protein sequence ID" value="KAH7235011.1"/>
    <property type="molecule type" value="Genomic_DNA"/>
</dbReference>
<organism evidence="3 4">
    <name type="scientific">Fusarium redolens</name>
    <dbReference type="NCBI Taxonomy" id="48865"/>
    <lineage>
        <taxon>Eukaryota</taxon>
        <taxon>Fungi</taxon>
        <taxon>Dikarya</taxon>
        <taxon>Ascomycota</taxon>
        <taxon>Pezizomycotina</taxon>
        <taxon>Sordariomycetes</taxon>
        <taxon>Hypocreomycetidae</taxon>
        <taxon>Hypocreales</taxon>
        <taxon>Nectriaceae</taxon>
        <taxon>Fusarium</taxon>
        <taxon>Fusarium redolens species complex</taxon>
    </lineage>
</organism>
<reference evidence="3" key="1">
    <citation type="journal article" date="2021" name="Nat. Commun.">
        <title>Genetic determinants of endophytism in the Arabidopsis root mycobiome.</title>
        <authorList>
            <person name="Mesny F."/>
            <person name="Miyauchi S."/>
            <person name="Thiergart T."/>
            <person name="Pickel B."/>
            <person name="Atanasova L."/>
            <person name="Karlsson M."/>
            <person name="Huettel B."/>
            <person name="Barry K.W."/>
            <person name="Haridas S."/>
            <person name="Chen C."/>
            <person name="Bauer D."/>
            <person name="Andreopoulos W."/>
            <person name="Pangilinan J."/>
            <person name="LaButti K."/>
            <person name="Riley R."/>
            <person name="Lipzen A."/>
            <person name="Clum A."/>
            <person name="Drula E."/>
            <person name="Henrissat B."/>
            <person name="Kohler A."/>
            <person name="Grigoriev I.V."/>
            <person name="Martin F.M."/>
            <person name="Hacquard S."/>
        </authorList>
    </citation>
    <scope>NUCLEOTIDE SEQUENCE</scope>
    <source>
        <strain evidence="3">MPI-CAGE-AT-0023</strain>
    </source>
</reference>
<proteinExistence type="predicted"/>
<evidence type="ECO:0000256" key="1">
    <source>
        <dbReference type="SAM" id="MobiDB-lite"/>
    </source>
</evidence>
<feature type="region of interest" description="Disordered" evidence="1">
    <location>
        <begin position="351"/>
        <end position="375"/>
    </location>
</feature>
<dbReference type="AlphaFoldDB" id="A0A9P9G9W2"/>
<keyword evidence="4" id="KW-1185">Reference proteome</keyword>
<dbReference type="RefSeq" id="XP_046044776.1">
    <property type="nucleotide sequence ID" value="XM_046190674.1"/>
</dbReference>
<dbReference type="OrthoDB" id="3596450at2759"/>
<evidence type="ECO:0000313" key="4">
    <source>
        <dbReference type="Proteomes" id="UP000720189"/>
    </source>
</evidence>
<feature type="compositionally biased region" description="Polar residues" evidence="1">
    <location>
        <begin position="23"/>
        <end position="34"/>
    </location>
</feature>
<evidence type="ECO:0000313" key="3">
    <source>
        <dbReference type="EMBL" id="KAH7235011.1"/>
    </source>
</evidence>
<dbReference type="Proteomes" id="UP000720189">
    <property type="component" value="Unassembled WGS sequence"/>
</dbReference>
<feature type="compositionally biased region" description="Acidic residues" evidence="1">
    <location>
        <begin position="354"/>
        <end position="375"/>
    </location>
</feature>
<sequence>MAQPTMVEDPNPGNARKQKEDTPTMSASEMSSLSFHPFPKLPPELRLKIWKSACFPFTPSEHGLHYVNLVSLTDNELPEDERIYGTPMEVIALLPDLQTSPKPQEFVGRANRSAYMWDAGLWNACRESRGVIAAHFRLHISRRQNPSLPICLFLRNKEPAAPLMVMPTRDIFCIKNLGLPSLPSSLEAARLNLLGLFGQRTVIRHSFNLALEFDSSWNDEFPSDWYELKRENSPRGLFTVWLKSCREGRGDAPCIYLLNKAARRGPNWEVNGNTVFHDCDGAYVTVEDDYAGWHSAFPEETSATLRFLYCVWELWTAASCEDCTAEAICELCHNYPDFDLTKHVKVLIRHEQEAGEEEQEDESVDANDDNEDEVK</sequence>
<protein>
    <recommendedName>
        <fullName evidence="2">2EXR domain-containing protein</fullName>
    </recommendedName>
</protein>
<dbReference type="InterPro" id="IPR045518">
    <property type="entry name" value="2EXR"/>
</dbReference>
<comment type="caution">
    <text evidence="3">The sequence shown here is derived from an EMBL/GenBank/DDBJ whole genome shotgun (WGS) entry which is preliminary data.</text>
</comment>
<feature type="domain" description="2EXR" evidence="2">
    <location>
        <begin position="35"/>
        <end position="171"/>
    </location>
</feature>
<dbReference type="PANTHER" id="PTHR35910">
    <property type="entry name" value="2EXR DOMAIN-CONTAINING PROTEIN"/>
    <property type="match status" value="1"/>
</dbReference>
<evidence type="ECO:0000259" key="2">
    <source>
        <dbReference type="Pfam" id="PF20150"/>
    </source>
</evidence>
<name>A0A9P9G9W2_FUSRE</name>
<dbReference type="GeneID" id="70220628"/>